<keyword evidence="6 8" id="KW-1133">Transmembrane helix</keyword>
<protein>
    <submittedName>
        <fullName evidence="10">Polar amino acid transport system permease protein</fullName>
    </submittedName>
</protein>
<sequence length="312" mass="34551">MTIIERTSSPNPKVHVDQKAIKRRHPSWWIGGAIIALLVLAFARVLVTNENLQWPVVFQYLFAPEILSGLGRTILLTVIAMVIGLFIGVIVAVMRLSDNPVFQWVSLGWIWFFRGVPPLVQLVLWYNLALIFPELKLGIPFGADLMSWDTNTVITPFSAAILGLALTESAYAAEMIRAGIQAVSGGQTEAAASLGMTRGQTLRKIVLPQAIRIVIPPIGNDTISMLKFTSLVSVLALPDLLYSAQMIYARTYQTVPLLIVATLWYLALATILTFALHVVEKRLKRRNDAAIKGAGRTWRDAFRFSVGKERSL</sequence>
<dbReference type="PANTHER" id="PTHR30614:SF0">
    <property type="entry name" value="L-CYSTINE TRANSPORT SYSTEM PERMEASE PROTEIN TCYL"/>
    <property type="match status" value="1"/>
</dbReference>
<feature type="transmembrane region" description="Helical" evidence="8">
    <location>
        <begin position="28"/>
        <end position="47"/>
    </location>
</feature>
<accession>A0ABS4YT86</accession>
<feature type="transmembrane region" description="Helical" evidence="8">
    <location>
        <begin position="108"/>
        <end position="133"/>
    </location>
</feature>
<dbReference type="EMBL" id="JAGIOI010000001">
    <property type="protein sequence ID" value="MBP2412016.1"/>
    <property type="molecule type" value="Genomic_DNA"/>
</dbReference>
<keyword evidence="11" id="KW-1185">Reference proteome</keyword>
<comment type="similarity">
    <text evidence="8">Belongs to the binding-protein-dependent transport system permease family.</text>
</comment>
<dbReference type="InterPro" id="IPR000515">
    <property type="entry name" value="MetI-like"/>
</dbReference>
<dbReference type="SUPFAM" id="SSF161098">
    <property type="entry name" value="MetI-like"/>
    <property type="match status" value="1"/>
</dbReference>
<evidence type="ECO:0000256" key="7">
    <source>
        <dbReference type="ARBA" id="ARBA00023136"/>
    </source>
</evidence>
<evidence type="ECO:0000256" key="8">
    <source>
        <dbReference type="RuleBase" id="RU363032"/>
    </source>
</evidence>
<feature type="transmembrane region" description="Helical" evidence="8">
    <location>
        <begin position="74"/>
        <end position="96"/>
    </location>
</feature>
<feature type="transmembrane region" description="Helical" evidence="8">
    <location>
        <begin position="255"/>
        <end position="279"/>
    </location>
</feature>
<gene>
    <name evidence="10" type="ORF">JOF48_000815</name>
</gene>
<evidence type="ECO:0000313" key="10">
    <source>
        <dbReference type="EMBL" id="MBP2412016.1"/>
    </source>
</evidence>
<comment type="caution">
    <text evidence="10">The sequence shown here is derived from an EMBL/GenBank/DDBJ whole genome shotgun (WGS) entry which is preliminary data.</text>
</comment>
<keyword evidence="5" id="KW-0029">Amino-acid transport</keyword>
<organism evidence="10 11">
    <name type="scientific">Arthrobacter stackebrandtii</name>
    <dbReference type="NCBI Taxonomy" id="272161"/>
    <lineage>
        <taxon>Bacteria</taxon>
        <taxon>Bacillati</taxon>
        <taxon>Actinomycetota</taxon>
        <taxon>Actinomycetes</taxon>
        <taxon>Micrococcales</taxon>
        <taxon>Micrococcaceae</taxon>
        <taxon>Arthrobacter</taxon>
    </lineage>
</organism>
<dbReference type="Gene3D" id="1.10.3720.10">
    <property type="entry name" value="MetI-like"/>
    <property type="match status" value="1"/>
</dbReference>
<feature type="transmembrane region" description="Helical" evidence="8">
    <location>
        <begin position="228"/>
        <end position="249"/>
    </location>
</feature>
<evidence type="ECO:0000256" key="4">
    <source>
        <dbReference type="ARBA" id="ARBA00022692"/>
    </source>
</evidence>
<dbReference type="CDD" id="cd06261">
    <property type="entry name" value="TM_PBP2"/>
    <property type="match status" value="1"/>
</dbReference>
<name>A0ABS4YT86_9MICC</name>
<dbReference type="Proteomes" id="UP000711614">
    <property type="component" value="Unassembled WGS sequence"/>
</dbReference>
<dbReference type="PANTHER" id="PTHR30614">
    <property type="entry name" value="MEMBRANE COMPONENT OF AMINO ACID ABC TRANSPORTER"/>
    <property type="match status" value="1"/>
</dbReference>
<dbReference type="NCBIfam" id="TIGR01726">
    <property type="entry name" value="HEQRo_perm_3TM"/>
    <property type="match status" value="1"/>
</dbReference>
<feature type="domain" description="ABC transmembrane type-1" evidence="9">
    <location>
        <begin position="70"/>
        <end position="276"/>
    </location>
</feature>
<feature type="transmembrane region" description="Helical" evidence="8">
    <location>
        <begin position="153"/>
        <end position="173"/>
    </location>
</feature>
<proteinExistence type="inferred from homology"/>
<evidence type="ECO:0000256" key="3">
    <source>
        <dbReference type="ARBA" id="ARBA00022475"/>
    </source>
</evidence>
<dbReference type="Pfam" id="PF00528">
    <property type="entry name" value="BPD_transp_1"/>
    <property type="match status" value="1"/>
</dbReference>
<comment type="subcellular location">
    <subcellularLocation>
        <location evidence="1 8">Cell membrane</location>
        <topology evidence="1 8">Multi-pass membrane protein</topology>
    </subcellularLocation>
</comment>
<evidence type="ECO:0000256" key="6">
    <source>
        <dbReference type="ARBA" id="ARBA00022989"/>
    </source>
</evidence>
<evidence type="ECO:0000256" key="1">
    <source>
        <dbReference type="ARBA" id="ARBA00004651"/>
    </source>
</evidence>
<evidence type="ECO:0000313" key="11">
    <source>
        <dbReference type="Proteomes" id="UP000711614"/>
    </source>
</evidence>
<keyword evidence="3" id="KW-1003">Cell membrane</keyword>
<keyword evidence="2 8" id="KW-0813">Transport</keyword>
<keyword evidence="4 8" id="KW-0812">Transmembrane</keyword>
<dbReference type="RefSeq" id="WP_209677542.1">
    <property type="nucleotide sequence ID" value="NZ_JAGIOI010000001.1"/>
</dbReference>
<evidence type="ECO:0000256" key="2">
    <source>
        <dbReference type="ARBA" id="ARBA00022448"/>
    </source>
</evidence>
<evidence type="ECO:0000259" key="9">
    <source>
        <dbReference type="PROSITE" id="PS50928"/>
    </source>
</evidence>
<dbReference type="InterPro" id="IPR035906">
    <property type="entry name" value="MetI-like_sf"/>
</dbReference>
<dbReference type="InterPro" id="IPR010065">
    <property type="entry name" value="AA_ABC_transptr_permease_3TM"/>
</dbReference>
<dbReference type="InterPro" id="IPR043429">
    <property type="entry name" value="ArtM/GltK/GlnP/TcyL/YhdX-like"/>
</dbReference>
<reference evidence="10 11" key="1">
    <citation type="submission" date="2021-03" db="EMBL/GenBank/DDBJ databases">
        <title>Sequencing the genomes of 1000 actinobacteria strains.</title>
        <authorList>
            <person name="Klenk H.-P."/>
        </authorList>
    </citation>
    <scope>NUCLEOTIDE SEQUENCE [LARGE SCALE GENOMIC DNA]</scope>
    <source>
        <strain evidence="10 11">DSM 16005</strain>
    </source>
</reference>
<dbReference type="PROSITE" id="PS50928">
    <property type="entry name" value="ABC_TM1"/>
    <property type="match status" value="1"/>
</dbReference>
<evidence type="ECO:0000256" key="5">
    <source>
        <dbReference type="ARBA" id="ARBA00022970"/>
    </source>
</evidence>
<keyword evidence="7 8" id="KW-0472">Membrane</keyword>